<organism evidence="1 2">
    <name type="scientific">Molorchus minor</name>
    <dbReference type="NCBI Taxonomy" id="1323400"/>
    <lineage>
        <taxon>Eukaryota</taxon>
        <taxon>Metazoa</taxon>
        <taxon>Ecdysozoa</taxon>
        <taxon>Arthropoda</taxon>
        <taxon>Hexapoda</taxon>
        <taxon>Insecta</taxon>
        <taxon>Pterygota</taxon>
        <taxon>Neoptera</taxon>
        <taxon>Endopterygota</taxon>
        <taxon>Coleoptera</taxon>
        <taxon>Polyphaga</taxon>
        <taxon>Cucujiformia</taxon>
        <taxon>Chrysomeloidea</taxon>
        <taxon>Cerambycidae</taxon>
        <taxon>Lamiinae</taxon>
        <taxon>Monochamini</taxon>
        <taxon>Molorchus</taxon>
    </lineage>
</organism>
<comment type="caution">
    <text evidence="1">The sequence shown here is derived from an EMBL/GenBank/DDBJ whole genome shotgun (WGS) entry which is preliminary data.</text>
</comment>
<name>A0ABQ9JDP1_9CUCU</name>
<dbReference type="Proteomes" id="UP001162164">
    <property type="component" value="Unassembled WGS sequence"/>
</dbReference>
<proteinExistence type="predicted"/>
<reference evidence="1" key="1">
    <citation type="journal article" date="2023" name="Insect Mol. Biol.">
        <title>Genome sequencing provides insights into the evolution of gene families encoding plant cell wall-degrading enzymes in longhorned beetles.</title>
        <authorList>
            <person name="Shin N.R."/>
            <person name="Okamura Y."/>
            <person name="Kirsch R."/>
            <person name="Pauchet Y."/>
        </authorList>
    </citation>
    <scope>NUCLEOTIDE SEQUENCE</scope>
    <source>
        <strain evidence="1">MMC_N1</strain>
    </source>
</reference>
<protein>
    <submittedName>
        <fullName evidence="1">Uncharacterized protein</fullName>
    </submittedName>
</protein>
<keyword evidence="2" id="KW-1185">Reference proteome</keyword>
<evidence type="ECO:0000313" key="1">
    <source>
        <dbReference type="EMBL" id="KAJ8976308.1"/>
    </source>
</evidence>
<accession>A0ABQ9JDP1</accession>
<sequence>MLVPRNVAKVCEERWTTLLEKYEKYKKGYLTMHETLIDQLDEYLNINSDIIAIFPLIGGRING</sequence>
<gene>
    <name evidence="1" type="ORF">NQ317_010262</name>
</gene>
<evidence type="ECO:0000313" key="2">
    <source>
        <dbReference type="Proteomes" id="UP001162164"/>
    </source>
</evidence>
<dbReference type="EMBL" id="JAPWTJ010000697">
    <property type="protein sequence ID" value="KAJ8976308.1"/>
    <property type="molecule type" value="Genomic_DNA"/>
</dbReference>